<dbReference type="Proteomes" id="UP000829720">
    <property type="component" value="Unassembled WGS sequence"/>
</dbReference>
<dbReference type="PANTHER" id="PTHR15541">
    <property type="entry name" value="GRANULYSIN RELATED"/>
    <property type="match status" value="1"/>
</dbReference>
<dbReference type="PANTHER" id="PTHR15541:SF2">
    <property type="entry name" value="GRANULYSIN"/>
    <property type="match status" value="1"/>
</dbReference>
<dbReference type="GO" id="GO:0042742">
    <property type="term" value="P:defense response to bacterium"/>
    <property type="evidence" value="ECO:0007669"/>
    <property type="project" value="InterPro"/>
</dbReference>
<dbReference type="OrthoDB" id="69496at2759"/>
<dbReference type="InterPro" id="IPR038847">
    <property type="entry name" value="Granulysin-like"/>
</dbReference>
<evidence type="ECO:0000256" key="1">
    <source>
        <dbReference type="ARBA" id="ARBA00023157"/>
    </source>
</evidence>
<dbReference type="EMBL" id="JAERUA010000009">
    <property type="protein sequence ID" value="KAI1895046.1"/>
    <property type="molecule type" value="Genomic_DNA"/>
</dbReference>
<evidence type="ECO:0000313" key="5">
    <source>
        <dbReference type="Proteomes" id="UP000829720"/>
    </source>
</evidence>
<evidence type="ECO:0000313" key="4">
    <source>
        <dbReference type="EMBL" id="KAI1895046.1"/>
    </source>
</evidence>
<feature type="signal peptide" evidence="2">
    <location>
        <begin position="1"/>
        <end position="16"/>
    </location>
</feature>
<dbReference type="AlphaFoldDB" id="A0A8T3DFR0"/>
<dbReference type="Gene3D" id="1.10.225.10">
    <property type="entry name" value="Saposin-like"/>
    <property type="match status" value="1"/>
</dbReference>
<feature type="chain" id="PRO_5035826850" description="Saposin B-type domain-containing protein" evidence="2">
    <location>
        <begin position="17"/>
        <end position="122"/>
    </location>
</feature>
<feature type="domain" description="Saposin B-type" evidence="3">
    <location>
        <begin position="42"/>
        <end position="122"/>
    </location>
</feature>
<protein>
    <recommendedName>
        <fullName evidence="3">Saposin B-type domain-containing protein</fullName>
    </recommendedName>
</protein>
<evidence type="ECO:0000256" key="2">
    <source>
        <dbReference type="SAM" id="SignalP"/>
    </source>
</evidence>
<comment type="caution">
    <text evidence="4">The sequence shown here is derived from an EMBL/GenBank/DDBJ whole genome shotgun (WGS) entry which is preliminary data.</text>
</comment>
<evidence type="ECO:0000259" key="3">
    <source>
        <dbReference type="PROSITE" id="PS50015"/>
    </source>
</evidence>
<keyword evidence="1" id="KW-1015">Disulfide bond</keyword>
<dbReference type="Pfam" id="PF05184">
    <property type="entry name" value="SapB_1"/>
    <property type="match status" value="1"/>
</dbReference>
<accession>A0A8T3DFR0</accession>
<name>A0A8T3DFR0_9TELE</name>
<sequence>MKLVLLCLLLTCTVMARRWDFHEWDIREVNPEPKRSAVEEQLPGSCWVCKWLLKKVKKTVSTQTGQDEIKKKLAEACDQIGFLKSACRAFIRNYSGILIEELSTTDNVRTICANVKACKRSM</sequence>
<dbReference type="InterPro" id="IPR008139">
    <property type="entry name" value="SaposinB_dom"/>
</dbReference>
<dbReference type="GO" id="GO:0006629">
    <property type="term" value="P:lipid metabolic process"/>
    <property type="evidence" value="ECO:0007669"/>
    <property type="project" value="InterPro"/>
</dbReference>
<keyword evidence="2" id="KW-0732">Signal</keyword>
<dbReference type="SMART" id="SM00741">
    <property type="entry name" value="SapB"/>
    <property type="match status" value="1"/>
</dbReference>
<dbReference type="InterPro" id="IPR011001">
    <property type="entry name" value="Saposin-like"/>
</dbReference>
<organism evidence="4 5">
    <name type="scientific">Albula goreensis</name>
    <dbReference type="NCBI Taxonomy" id="1534307"/>
    <lineage>
        <taxon>Eukaryota</taxon>
        <taxon>Metazoa</taxon>
        <taxon>Chordata</taxon>
        <taxon>Craniata</taxon>
        <taxon>Vertebrata</taxon>
        <taxon>Euteleostomi</taxon>
        <taxon>Actinopterygii</taxon>
        <taxon>Neopterygii</taxon>
        <taxon>Teleostei</taxon>
        <taxon>Albuliformes</taxon>
        <taxon>Albulidae</taxon>
        <taxon>Albula</taxon>
    </lineage>
</organism>
<dbReference type="InterPro" id="IPR007856">
    <property type="entry name" value="SapB_1"/>
</dbReference>
<dbReference type="SUPFAM" id="SSF47862">
    <property type="entry name" value="Saposin"/>
    <property type="match status" value="1"/>
</dbReference>
<proteinExistence type="predicted"/>
<dbReference type="PROSITE" id="PS50015">
    <property type="entry name" value="SAP_B"/>
    <property type="match status" value="1"/>
</dbReference>
<keyword evidence="5" id="KW-1185">Reference proteome</keyword>
<reference evidence="4" key="1">
    <citation type="submission" date="2021-01" db="EMBL/GenBank/DDBJ databases">
        <authorList>
            <person name="Zahm M."/>
            <person name="Roques C."/>
            <person name="Cabau C."/>
            <person name="Klopp C."/>
            <person name="Donnadieu C."/>
            <person name="Jouanno E."/>
            <person name="Lampietro C."/>
            <person name="Louis A."/>
            <person name="Herpin A."/>
            <person name="Echchiki A."/>
            <person name="Berthelot C."/>
            <person name="Parey E."/>
            <person name="Roest-Crollius H."/>
            <person name="Braasch I."/>
            <person name="Postlethwait J."/>
            <person name="Bobe J."/>
            <person name="Montfort J."/>
            <person name="Bouchez O."/>
            <person name="Begum T."/>
            <person name="Mejri S."/>
            <person name="Adams A."/>
            <person name="Chen W.-J."/>
            <person name="Guiguen Y."/>
        </authorList>
    </citation>
    <scope>NUCLEOTIDE SEQUENCE</scope>
    <source>
        <tissue evidence="4">Blood</tissue>
    </source>
</reference>
<gene>
    <name evidence="4" type="ORF">AGOR_G00102240</name>
</gene>